<accession>A0A1J4TRV7</accession>
<evidence type="ECO:0008006" key="3">
    <source>
        <dbReference type="Google" id="ProtNLM"/>
    </source>
</evidence>
<sequence>MLMEPFSNFNLEKTLGKKRIEVHRFTNISNYLLHAVSLFNHNKKMLKEARPYLKYHIFGHGTESVGFAHKVIKQGFDGVVHIKPFGCIPEIDAMPALYNIAKDYKVPIIYFSFDSLTSETGVNTRLDAFSDMLVMRREKKHD</sequence>
<evidence type="ECO:0000313" key="2">
    <source>
        <dbReference type="Proteomes" id="UP000183120"/>
    </source>
</evidence>
<organism evidence="1 2">
    <name type="scientific">Candidatus Gottesmanbacteria bacterium CG1_02_37_22</name>
    <dbReference type="NCBI Taxonomy" id="1805209"/>
    <lineage>
        <taxon>Bacteria</taxon>
        <taxon>Candidatus Gottesmaniibacteriota</taxon>
    </lineage>
</organism>
<name>A0A1J4TRV7_9BACT</name>
<protein>
    <recommendedName>
        <fullName evidence="3">DUF2229 domain-containing protein</fullName>
    </recommendedName>
</protein>
<comment type="caution">
    <text evidence="1">The sequence shown here is derived from an EMBL/GenBank/DDBJ whole genome shotgun (WGS) entry which is preliminary data.</text>
</comment>
<reference evidence="1 2" key="1">
    <citation type="journal article" date="2016" name="Environ. Microbiol.">
        <title>Genomic resolution of a cold subsurface aquifer community provides metabolic insights for novel microbes adapted to high CO concentrations.</title>
        <authorList>
            <person name="Probst A.J."/>
            <person name="Castelle C.J."/>
            <person name="Singh A."/>
            <person name="Brown C.T."/>
            <person name="Anantharaman K."/>
            <person name="Sharon I."/>
            <person name="Hug L.A."/>
            <person name="Burstein D."/>
            <person name="Emerson J.B."/>
            <person name="Thomas B.C."/>
            <person name="Banfield J.F."/>
        </authorList>
    </citation>
    <scope>NUCLEOTIDE SEQUENCE [LARGE SCALE GENOMIC DNA]</scope>
    <source>
        <strain evidence="1">CG1_02_37_22</strain>
    </source>
</reference>
<dbReference type="EMBL" id="MNUY01000036">
    <property type="protein sequence ID" value="OIO14408.1"/>
    <property type="molecule type" value="Genomic_DNA"/>
</dbReference>
<proteinExistence type="predicted"/>
<dbReference type="STRING" id="1805209.AUJ73_02325"/>
<dbReference type="Gene3D" id="3.40.50.11900">
    <property type="match status" value="1"/>
</dbReference>
<dbReference type="AlphaFoldDB" id="A0A1J4TRV7"/>
<evidence type="ECO:0000313" key="1">
    <source>
        <dbReference type="EMBL" id="OIO14408.1"/>
    </source>
</evidence>
<dbReference type="Proteomes" id="UP000183120">
    <property type="component" value="Unassembled WGS sequence"/>
</dbReference>
<gene>
    <name evidence="1" type="ORF">AUJ73_02325</name>
</gene>